<comment type="similarity">
    <text evidence="2">Belongs to the EamA transporter family.</text>
</comment>
<evidence type="ECO:0000313" key="5">
    <source>
        <dbReference type="EMBL" id="MBP2077931.1"/>
    </source>
</evidence>
<dbReference type="SUPFAM" id="SSF103481">
    <property type="entry name" value="Multidrug resistance efflux transporter EmrE"/>
    <property type="match status" value="2"/>
</dbReference>
<feature type="transmembrane region" description="Helical" evidence="3">
    <location>
        <begin position="269"/>
        <end position="289"/>
    </location>
</feature>
<dbReference type="EMBL" id="JAGGMB010000006">
    <property type="protein sequence ID" value="MBP2077931.1"/>
    <property type="molecule type" value="Genomic_DNA"/>
</dbReference>
<feature type="transmembrane region" description="Helical" evidence="3">
    <location>
        <begin position="95"/>
        <end position="116"/>
    </location>
</feature>
<evidence type="ECO:0000313" key="6">
    <source>
        <dbReference type="Proteomes" id="UP001138793"/>
    </source>
</evidence>
<comment type="subcellular location">
    <subcellularLocation>
        <location evidence="1">Endomembrane system</location>
        <topology evidence="1">Multi-pass membrane protein</topology>
    </subcellularLocation>
</comment>
<feature type="transmembrane region" description="Helical" evidence="3">
    <location>
        <begin position="123"/>
        <end position="143"/>
    </location>
</feature>
<dbReference type="PANTHER" id="PTHR22911:SF79">
    <property type="entry name" value="MOBA-LIKE NTP TRANSFERASE DOMAIN-CONTAINING PROTEIN"/>
    <property type="match status" value="1"/>
</dbReference>
<evidence type="ECO:0000256" key="3">
    <source>
        <dbReference type="SAM" id="Phobius"/>
    </source>
</evidence>
<keyword evidence="3" id="KW-0472">Membrane</keyword>
<sequence>MNKPILFIILGAALWGTIGWFVKQLYAFGFTPMEVVTLRVWSSAIILIIYMFMRSPSNLKLKHYSDMKYFIGTGVCSIIFFNYCMFTAIELSTIPIATALLYTGPAFVMIISFFLFKEPFTQIKVIALFMTLLGTCFVVGLSPGNLNNLDFVSILFGLGSGLGYALYSIFSKFSLKKYSSLQVTSFTFIVAAVALLPFFPYQEKISLLFNGATLFYAVGLGLFPTALAYILYTNGLQYTEASKASILSTVEPVVATLIGIFIFLEPFTYLQMLGMGCIIGAVFIVQLYGRRKLSYQQ</sequence>
<dbReference type="InterPro" id="IPR037185">
    <property type="entry name" value="EmrE-like"/>
</dbReference>
<dbReference type="InterPro" id="IPR000620">
    <property type="entry name" value="EamA_dom"/>
</dbReference>
<keyword evidence="6" id="KW-1185">Reference proteome</keyword>
<dbReference type="AlphaFoldDB" id="A0A9X0YTS7"/>
<dbReference type="RefSeq" id="WP_149473826.1">
    <property type="nucleotide sequence ID" value="NZ_JAGGMB010000006.1"/>
</dbReference>
<feature type="transmembrane region" description="Helical" evidence="3">
    <location>
        <begin position="35"/>
        <end position="53"/>
    </location>
</feature>
<feature type="transmembrane region" description="Helical" evidence="3">
    <location>
        <begin position="149"/>
        <end position="169"/>
    </location>
</feature>
<protein>
    <submittedName>
        <fullName evidence="5">Drug/metabolite transporter (DMT)-like permease</fullName>
    </submittedName>
</protein>
<feature type="transmembrane region" description="Helical" evidence="3">
    <location>
        <begin position="69"/>
        <end position="89"/>
    </location>
</feature>
<feature type="domain" description="EamA" evidence="4">
    <location>
        <begin position="153"/>
        <end position="285"/>
    </location>
</feature>
<evidence type="ECO:0000259" key="4">
    <source>
        <dbReference type="Pfam" id="PF00892"/>
    </source>
</evidence>
<proteinExistence type="inferred from homology"/>
<dbReference type="Pfam" id="PF00892">
    <property type="entry name" value="EamA"/>
    <property type="match status" value="2"/>
</dbReference>
<feature type="transmembrane region" description="Helical" evidence="3">
    <location>
        <begin position="181"/>
        <end position="201"/>
    </location>
</feature>
<dbReference type="GO" id="GO:0016020">
    <property type="term" value="C:membrane"/>
    <property type="evidence" value="ECO:0007669"/>
    <property type="project" value="InterPro"/>
</dbReference>
<feature type="transmembrane region" description="Helical" evidence="3">
    <location>
        <begin position="213"/>
        <end position="232"/>
    </location>
</feature>
<gene>
    <name evidence="5" type="ORF">J2Z64_002186</name>
</gene>
<dbReference type="OrthoDB" id="6707571at2"/>
<name>A0A9X0YTS7_9BACI</name>
<accession>A0A9X0YTS7</accession>
<reference evidence="5" key="1">
    <citation type="submission" date="2021-03" db="EMBL/GenBank/DDBJ databases">
        <title>Genomic Encyclopedia of Type Strains, Phase IV (KMG-IV): sequencing the most valuable type-strain genomes for metagenomic binning, comparative biology and taxonomic classification.</title>
        <authorList>
            <person name="Goeker M."/>
        </authorList>
    </citation>
    <scope>NUCLEOTIDE SEQUENCE</scope>
    <source>
        <strain evidence="5">DSM 107338</strain>
    </source>
</reference>
<keyword evidence="3" id="KW-0812">Transmembrane</keyword>
<dbReference type="Gene3D" id="1.10.3730.20">
    <property type="match status" value="2"/>
</dbReference>
<feature type="transmembrane region" description="Helical" evidence="3">
    <location>
        <begin position="244"/>
        <end position="263"/>
    </location>
</feature>
<comment type="caution">
    <text evidence="5">The sequence shown here is derived from an EMBL/GenBank/DDBJ whole genome shotgun (WGS) entry which is preliminary data.</text>
</comment>
<dbReference type="PANTHER" id="PTHR22911">
    <property type="entry name" value="ACYL-MALONYL CONDENSING ENZYME-RELATED"/>
    <property type="match status" value="1"/>
</dbReference>
<organism evidence="5 6">
    <name type="scientific">Oceanobacillus polygoni</name>
    <dbReference type="NCBI Taxonomy" id="1235259"/>
    <lineage>
        <taxon>Bacteria</taxon>
        <taxon>Bacillati</taxon>
        <taxon>Bacillota</taxon>
        <taxon>Bacilli</taxon>
        <taxon>Bacillales</taxon>
        <taxon>Bacillaceae</taxon>
        <taxon>Oceanobacillus</taxon>
    </lineage>
</organism>
<dbReference type="Proteomes" id="UP001138793">
    <property type="component" value="Unassembled WGS sequence"/>
</dbReference>
<keyword evidence="3" id="KW-1133">Transmembrane helix</keyword>
<feature type="domain" description="EamA" evidence="4">
    <location>
        <begin position="4"/>
        <end position="139"/>
    </location>
</feature>
<evidence type="ECO:0000256" key="1">
    <source>
        <dbReference type="ARBA" id="ARBA00004127"/>
    </source>
</evidence>
<evidence type="ECO:0000256" key="2">
    <source>
        <dbReference type="ARBA" id="ARBA00007362"/>
    </source>
</evidence>